<dbReference type="Proteomes" id="UP000199476">
    <property type="component" value="Unassembled WGS sequence"/>
</dbReference>
<protein>
    <submittedName>
        <fullName evidence="1">Uncharacterized protein</fullName>
    </submittedName>
</protein>
<accession>A0A1G9P5H3</accession>
<dbReference type="EMBL" id="FNGO01000012">
    <property type="protein sequence ID" value="SDL93435.1"/>
    <property type="molecule type" value="Genomic_DNA"/>
</dbReference>
<dbReference type="AlphaFoldDB" id="A0A1G9P5H3"/>
<dbReference type="RefSeq" id="WP_143423039.1">
    <property type="nucleotide sequence ID" value="NZ_FNGO01000012.1"/>
</dbReference>
<feature type="non-terminal residue" evidence="1">
    <location>
        <position position="60"/>
    </location>
</feature>
<name>A0A1G9P5H3_9FIRM</name>
<gene>
    <name evidence="1" type="ORF">SAMN04488692_1121</name>
</gene>
<organism evidence="1 2">
    <name type="scientific">Halarsenatibacter silvermanii</name>
    <dbReference type="NCBI Taxonomy" id="321763"/>
    <lineage>
        <taxon>Bacteria</taxon>
        <taxon>Bacillati</taxon>
        <taxon>Bacillota</taxon>
        <taxon>Clostridia</taxon>
        <taxon>Halanaerobiales</taxon>
        <taxon>Halarsenatibacteraceae</taxon>
        <taxon>Halarsenatibacter</taxon>
    </lineage>
</organism>
<evidence type="ECO:0000313" key="2">
    <source>
        <dbReference type="Proteomes" id="UP000199476"/>
    </source>
</evidence>
<proteinExistence type="predicted"/>
<keyword evidence="2" id="KW-1185">Reference proteome</keyword>
<reference evidence="1 2" key="1">
    <citation type="submission" date="2016-10" db="EMBL/GenBank/DDBJ databases">
        <authorList>
            <person name="de Groot N.N."/>
        </authorList>
    </citation>
    <scope>NUCLEOTIDE SEQUENCE [LARGE SCALE GENOMIC DNA]</scope>
    <source>
        <strain evidence="1 2">SLAS-1</strain>
    </source>
</reference>
<sequence length="60" mass="7185">MSKSITYEELIDQFGEDIFVLIEKFEEIIMNDSETDISELSAELQKIFNRYGRKIIEKFF</sequence>
<evidence type="ECO:0000313" key="1">
    <source>
        <dbReference type="EMBL" id="SDL93435.1"/>
    </source>
</evidence>